<dbReference type="InterPro" id="IPR000845">
    <property type="entry name" value="Nucleoside_phosphorylase_d"/>
</dbReference>
<dbReference type="SUPFAM" id="SSF53167">
    <property type="entry name" value="Purine and uridine phosphorylases"/>
    <property type="match status" value="1"/>
</dbReference>
<reference evidence="6" key="2">
    <citation type="journal article" date="2023" name="IMA Fungus">
        <title>Comparative genomic study of the Penicillium genus elucidates a diverse pangenome and 15 lateral gene transfer events.</title>
        <authorList>
            <person name="Petersen C."/>
            <person name="Sorensen T."/>
            <person name="Nielsen M.R."/>
            <person name="Sondergaard T.E."/>
            <person name="Sorensen J.L."/>
            <person name="Fitzpatrick D.A."/>
            <person name="Frisvad J.C."/>
            <person name="Nielsen K.L."/>
        </authorList>
    </citation>
    <scope>NUCLEOTIDE SEQUENCE</scope>
    <source>
        <strain evidence="6">IBT 26290</strain>
    </source>
</reference>
<dbReference type="Pfam" id="PF22939">
    <property type="entry name" value="WHD_GPIID"/>
    <property type="match status" value="1"/>
</dbReference>
<dbReference type="Gene3D" id="3.40.50.300">
    <property type="entry name" value="P-loop containing nucleotide triphosphate hydrolases"/>
    <property type="match status" value="1"/>
</dbReference>
<comment type="caution">
    <text evidence="6">The sequence shown here is derived from an EMBL/GenBank/DDBJ whole genome shotgun (WGS) entry which is preliminary data.</text>
</comment>
<feature type="repeat" description="ANK" evidence="2">
    <location>
        <begin position="991"/>
        <end position="1023"/>
    </location>
</feature>
<evidence type="ECO:0000256" key="2">
    <source>
        <dbReference type="PROSITE-ProRule" id="PRU00023"/>
    </source>
</evidence>
<dbReference type="InterPro" id="IPR002110">
    <property type="entry name" value="Ankyrin_rpt"/>
</dbReference>
<evidence type="ECO:0000313" key="7">
    <source>
        <dbReference type="Proteomes" id="UP001149163"/>
    </source>
</evidence>
<feature type="domain" description="Nephrocystin 3-like N-terminal" evidence="5">
    <location>
        <begin position="374"/>
        <end position="540"/>
    </location>
</feature>
<dbReference type="RefSeq" id="XP_056542128.1">
    <property type="nucleotide sequence ID" value="XM_056689699.1"/>
</dbReference>
<protein>
    <recommendedName>
        <fullName evidence="8">Nucleoside phosphorylase domain-containing protein</fullName>
    </recommendedName>
</protein>
<keyword evidence="1" id="KW-0677">Repeat</keyword>
<evidence type="ECO:0000259" key="5">
    <source>
        <dbReference type="Pfam" id="PF24883"/>
    </source>
</evidence>
<evidence type="ECO:0008006" key="8">
    <source>
        <dbReference type="Google" id="ProtNLM"/>
    </source>
</evidence>
<dbReference type="InterPro" id="IPR036770">
    <property type="entry name" value="Ankyrin_rpt-contain_sf"/>
</dbReference>
<accession>A0A9W9I1Y9</accession>
<dbReference type="EMBL" id="JAPQKN010000004">
    <property type="protein sequence ID" value="KAJ5160570.1"/>
    <property type="molecule type" value="Genomic_DNA"/>
</dbReference>
<dbReference type="InterPro" id="IPR056884">
    <property type="entry name" value="NPHP3-like_N"/>
</dbReference>
<dbReference type="SMART" id="SM00248">
    <property type="entry name" value="ANK"/>
    <property type="match status" value="10"/>
</dbReference>
<dbReference type="InterPro" id="IPR027417">
    <property type="entry name" value="P-loop_NTPase"/>
</dbReference>
<dbReference type="InterPro" id="IPR053137">
    <property type="entry name" value="NLR-like"/>
</dbReference>
<dbReference type="GO" id="GO:0003824">
    <property type="term" value="F:catalytic activity"/>
    <property type="evidence" value="ECO:0007669"/>
    <property type="project" value="InterPro"/>
</dbReference>
<feature type="domain" description="GPI inositol-deacylase winged helix" evidence="4">
    <location>
        <begin position="668"/>
        <end position="749"/>
    </location>
</feature>
<dbReference type="SUPFAM" id="SSF52540">
    <property type="entry name" value="P-loop containing nucleoside triphosphate hydrolases"/>
    <property type="match status" value="1"/>
</dbReference>
<dbReference type="GeneID" id="81428875"/>
<evidence type="ECO:0000313" key="6">
    <source>
        <dbReference type="EMBL" id="KAJ5160570.1"/>
    </source>
</evidence>
<dbReference type="Pfam" id="PF24883">
    <property type="entry name" value="NPHP3_N"/>
    <property type="match status" value="1"/>
</dbReference>
<dbReference type="PROSITE" id="PS50297">
    <property type="entry name" value="ANK_REP_REGION"/>
    <property type="match status" value="6"/>
</dbReference>
<feature type="repeat" description="ANK" evidence="2">
    <location>
        <begin position="1156"/>
        <end position="1188"/>
    </location>
</feature>
<sequence length="1216" mass="135078">MANSQPPSFANEEYVVGWICALPVEMAAAKGMMDEEHGEPRTPPADADQNTYILGSMGKFKIAVACLPMHQVGTSSAAVAARDMLFTFPNIRIGLLVGIGAGVPDENNDIRLGDVVLSSDAKNGGVITYDFGKKLADGSFESISALNRPPRSLATALGKLKAEHEMRENKILSYVEEMLRKYPFMRKRKYSRPEQALDQLFRYDYLHVQGATCATCDPSKAITREQRFDDNPLIHFGTIASGNTVVKDAIMREEIKEKHGAICLEMEAAGIMNNFPCIVIRGISDYADSHKNDDWQPFAAAAAAACAKEFLEQVQPKAVDGEPAAKDTLKKVHDEVLGISKFVTTEQTWQILQWITHLDFVSQQNDMLSRRQEGTGLWLIGSQEFEQWLSQSRKTLFCPGIPGAGKTVMSSIIIDHLNRRFADDPNVHIAWIFCSYQPHQAQTTLDLLLSLLKQLALKGSSVAPHIVKLYSQHNSQNTRPNQTEVQVELLKLAKDSDKVFIVMDALDEYCSWNLEEMQQFLSAIFRLQQEANVSIFATSRFNSDITSLFPNSVSKEIRAQQGDILTYVNNRMPRLLLSNISGHTEVQEQVRRSIVKAADGMYVGDNLLIYVYVANILTRFLLAKLHMDHLMGCPSVGDLEEALSTLPYGQKGLFTAYDQAISRIQYQKEAFRRMAFRALSWLTFSKRALYAQELQHALGTRSGDKTLNKKFLPAIEIMDSLCAGLVVLDRESGTIRLVHYTTKEYLAETHVLHDAEVEITKTSLTYLSFDEFSSGRCSNKEDFGIRLQIFPLFHYCAENWGFHASAALKFSAEIKSVIHTFLDKTENISAASQAMMYRSFRNLEGSHWLSVLPRRLTKVHLAAHFGLTDILEIYLDSNDDMDSKESRGMSPLAYAAHGGWFNAAKTLLDSRRVDPNATDRYRWTPLLLALSAGHERIVELLYSHGACLDIEDMWGYSPLCHAARIGHIELMRFCLNNGAEINSRCSPKTGDEGTPLMLARCSGNNNAVLFLLEKGANPDYPNEHGTTPLSAAAREGDEEVAKLLLEWGAAANPIQNLGTTPLFHAVWGGHDKIVKLLLVANGNTGVGQVMMDGLLRTASGVGQIKTLQHLLEYGAELNPQDQHSETALLAAAREGHEESVRYLLQSGADPTRRNKSGENALLVATKHNHVSVVNLLLEAGIEVGSQDITGNTALFFAAESGSDDIQKETPMHMALW</sequence>
<dbReference type="OrthoDB" id="1577640at2759"/>
<dbReference type="Gene3D" id="1.25.40.20">
    <property type="entry name" value="Ankyrin repeat-containing domain"/>
    <property type="match status" value="2"/>
</dbReference>
<reference evidence="6" key="1">
    <citation type="submission" date="2022-11" db="EMBL/GenBank/DDBJ databases">
        <authorList>
            <person name="Petersen C."/>
        </authorList>
    </citation>
    <scope>NUCLEOTIDE SEQUENCE</scope>
    <source>
        <strain evidence="6">IBT 26290</strain>
    </source>
</reference>
<dbReference type="PANTHER" id="PTHR46082">
    <property type="entry name" value="ATP/GTP-BINDING PROTEIN-RELATED"/>
    <property type="match status" value="1"/>
</dbReference>
<dbReference type="Pfam" id="PF00023">
    <property type="entry name" value="Ank"/>
    <property type="match status" value="1"/>
</dbReference>
<evidence type="ECO:0000256" key="1">
    <source>
        <dbReference type="ARBA" id="ARBA00022737"/>
    </source>
</evidence>
<dbReference type="Proteomes" id="UP001149163">
    <property type="component" value="Unassembled WGS sequence"/>
</dbReference>
<dbReference type="GO" id="GO:0009116">
    <property type="term" value="P:nucleoside metabolic process"/>
    <property type="evidence" value="ECO:0007669"/>
    <property type="project" value="InterPro"/>
</dbReference>
<dbReference type="SUPFAM" id="SSF48403">
    <property type="entry name" value="Ankyrin repeat"/>
    <property type="match status" value="1"/>
</dbReference>
<dbReference type="Pfam" id="PF12796">
    <property type="entry name" value="Ank_2"/>
    <property type="match status" value="3"/>
</dbReference>
<dbReference type="PROSITE" id="PS50088">
    <property type="entry name" value="ANK_REPEAT"/>
    <property type="match status" value="6"/>
</dbReference>
<feature type="repeat" description="ANK" evidence="2">
    <location>
        <begin position="1024"/>
        <end position="1056"/>
    </location>
</feature>
<dbReference type="PANTHER" id="PTHR46082:SF11">
    <property type="entry name" value="AAA+ ATPASE DOMAIN-CONTAINING PROTEIN-RELATED"/>
    <property type="match status" value="1"/>
</dbReference>
<dbReference type="AlphaFoldDB" id="A0A9W9I1Y9"/>
<keyword evidence="2" id="KW-0040">ANK repeat</keyword>
<feature type="repeat" description="ANK" evidence="2">
    <location>
        <begin position="1123"/>
        <end position="1155"/>
    </location>
</feature>
<organism evidence="6 7">
    <name type="scientific">Penicillium canariense</name>
    <dbReference type="NCBI Taxonomy" id="189055"/>
    <lineage>
        <taxon>Eukaryota</taxon>
        <taxon>Fungi</taxon>
        <taxon>Dikarya</taxon>
        <taxon>Ascomycota</taxon>
        <taxon>Pezizomycotina</taxon>
        <taxon>Eurotiomycetes</taxon>
        <taxon>Eurotiomycetidae</taxon>
        <taxon>Eurotiales</taxon>
        <taxon>Aspergillaceae</taxon>
        <taxon>Penicillium</taxon>
    </lineage>
</organism>
<dbReference type="Pfam" id="PF01048">
    <property type="entry name" value="PNP_UDP_1"/>
    <property type="match status" value="1"/>
</dbReference>
<gene>
    <name evidence="6" type="ORF">N7482_007574</name>
</gene>
<dbReference type="InterPro" id="IPR054471">
    <property type="entry name" value="GPIID_WHD"/>
</dbReference>
<feature type="repeat" description="ANK" evidence="2">
    <location>
        <begin position="921"/>
        <end position="953"/>
    </location>
</feature>
<dbReference type="Gene3D" id="3.40.50.1580">
    <property type="entry name" value="Nucleoside phosphorylase domain"/>
    <property type="match status" value="1"/>
</dbReference>
<evidence type="ECO:0000259" key="4">
    <source>
        <dbReference type="Pfam" id="PF22939"/>
    </source>
</evidence>
<feature type="domain" description="Nucleoside phosphorylase" evidence="3">
    <location>
        <begin position="18"/>
        <end position="308"/>
    </location>
</feature>
<proteinExistence type="predicted"/>
<dbReference type="InterPro" id="IPR035994">
    <property type="entry name" value="Nucleoside_phosphorylase_sf"/>
</dbReference>
<keyword evidence="7" id="KW-1185">Reference proteome</keyword>
<feature type="repeat" description="ANK" evidence="2">
    <location>
        <begin position="954"/>
        <end position="986"/>
    </location>
</feature>
<evidence type="ECO:0000259" key="3">
    <source>
        <dbReference type="Pfam" id="PF01048"/>
    </source>
</evidence>
<name>A0A9W9I1Y9_9EURO</name>